<feature type="binding site" evidence="1">
    <location>
        <position position="225"/>
    </location>
    <ligand>
        <name>Zn(2+)</name>
        <dbReference type="ChEBI" id="CHEBI:29105"/>
    </ligand>
</feature>
<keyword evidence="1" id="KW-0862">Zinc</keyword>
<dbReference type="EC" id="6.3.5.13" evidence="1"/>
<evidence type="ECO:0000259" key="2">
    <source>
        <dbReference type="Pfam" id="PF08245"/>
    </source>
</evidence>
<comment type="catalytic activity">
    <reaction evidence="1">
        <text>beta-D-GlcNAc-(1-&gt;4)-Mur2Ac(oyl-L-Ala-gamma-D-Glu-L-Lys-D-Ala-D-Ala)-di-trans,octa-cis-undecaprenyl diphosphate + L-glutamine + ATP + H2O = beta-D-GlcNAc-(1-&gt;4)-Mur2Ac(oyl-L-Ala-D-isoglutaminyl-L-Lys-D-Ala-D-Ala)-di-trans,octa-cis-undecaprenyl diphosphate + L-glutamate + ADP + phosphate + H(+)</text>
        <dbReference type="Rhea" id="RHEA:57928"/>
        <dbReference type="ChEBI" id="CHEBI:15377"/>
        <dbReference type="ChEBI" id="CHEBI:15378"/>
        <dbReference type="ChEBI" id="CHEBI:29985"/>
        <dbReference type="ChEBI" id="CHEBI:30616"/>
        <dbReference type="ChEBI" id="CHEBI:43474"/>
        <dbReference type="ChEBI" id="CHEBI:58359"/>
        <dbReference type="ChEBI" id="CHEBI:60033"/>
        <dbReference type="ChEBI" id="CHEBI:62233"/>
        <dbReference type="ChEBI" id="CHEBI:456216"/>
        <dbReference type="EC" id="6.3.5.13"/>
    </reaction>
</comment>
<dbReference type="InterPro" id="IPR013564">
    <property type="entry name" value="MurT_C"/>
</dbReference>
<dbReference type="InterPro" id="IPR043703">
    <property type="entry name" value="Lipid_II_synth_MurT"/>
</dbReference>
<dbReference type="HAMAP" id="MF_02214">
    <property type="entry name" value="Lipid_II_synth_MurT"/>
    <property type="match status" value="1"/>
</dbReference>
<keyword evidence="5" id="KW-1185">Reference proteome</keyword>
<reference evidence="4 5" key="2">
    <citation type="journal article" date="2014" name="Int. J. Syst. Evol. Microbiol.">
        <title>Methanobacterium paludis sp. nov. and a novel strain of Methanobacterium lacus isolated from northern peatlands.</title>
        <authorList>
            <person name="Cadillo-Quiroz H."/>
            <person name="Brauer S.L."/>
            <person name="Goodson N."/>
            <person name="Yavitt J.B."/>
            <person name="Zinder S.H."/>
        </authorList>
    </citation>
    <scope>NUCLEOTIDE SEQUENCE [LARGE SCALE GENOMIC DNA]</scope>
    <source>
        <strain evidence="4 5">AL-21</strain>
    </source>
</reference>
<dbReference type="GO" id="GO:0071555">
    <property type="term" value="P:cell wall organization"/>
    <property type="evidence" value="ECO:0007669"/>
    <property type="project" value="UniProtKB-KW"/>
</dbReference>
<protein>
    <recommendedName>
        <fullName evidence="1">Lipid II isoglutaminyl synthase (glutamine-hydrolyzing) subunit MurT</fullName>
        <ecNumber evidence="1">6.3.5.13</ecNumber>
    </recommendedName>
</protein>
<feature type="binding site" evidence="1">
    <location>
        <position position="228"/>
    </location>
    <ligand>
        <name>Zn(2+)</name>
        <dbReference type="ChEBI" id="CHEBI:29105"/>
    </ligand>
</feature>
<evidence type="ECO:0000313" key="4">
    <source>
        <dbReference type="EMBL" id="ADZ09415.1"/>
    </source>
</evidence>
<dbReference type="Pfam" id="PF08353">
    <property type="entry name" value="MurT_C"/>
    <property type="match status" value="1"/>
</dbReference>
<dbReference type="AlphaFoldDB" id="F0T6A0"/>
<proteinExistence type="inferred from homology"/>
<comment type="catalytic activity">
    <reaction evidence="1">
        <text>beta-D-GlcNAc-(1-&gt;4)-Mur2Ac(oyl-L-Ala-gamma-D-O-P-Glu-L-Lys-D-Ala-D-Ala)-di-trans,octa-cis-undecaprenyl diphosphate + NH4(+) = beta-D-GlcNAc-(1-&gt;4)-Mur2Ac(oyl-L-Ala-D-isoglutaminyl-L-Lys-D-Ala-D-Ala)-di-trans,octa-cis-undecaprenyl diphosphate + phosphate + H(+)</text>
        <dbReference type="Rhea" id="RHEA:57932"/>
        <dbReference type="ChEBI" id="CHEBI:15378"/>
        <dbReference type="ChEBI" id="CHEBI:28938"/>
        <dbReference type="ChEBI" id="CHEBI:43474"/>
        <dbReference type="ChEBI" id="CHEBI:62233"/>
        <dbReference type="ChEBI" id="CHEBI:143132"/>
    </reaction>
</comment>
<sequence length="463" mass="52377">MFDIHPSVIAGRLTIFGLKLFGMKGTALPGKVAMKLDPDILKLIDSRCKKKLIITGTNGKTTTNNLINHILGENYPNSLSNLMGANMPQGIASAFLNNLKEEYDWGIFEVDEGSFEEIVKHIKPDYVLITNFFRDQLDRFGEIENTAKMVYDAIKPLDTTLILNADDPLVVKFKDLNKPSIYYGVQKTHFSSLNQSVVESRFCPECNEGLEYEYYNYGQLGKYQCDNCGFKNPDYQYKISSIEYINNSYEFEIVNSQGDSSTINFGYDGIYNAYNCCAAVAFARETGLEMDTIKSRIGNFDYKLGRMENFSHKSKIIKIVLVKNPIGLTEVLNSITNDERKKSLLFILNDNPADGTDVSWIWDADVETVQNIKNLENIFFSGTRADDMALRLKYSGLTVKPELINTNIEDSINDAVNSAVEIVYILPTYTAVYNTREIVINLINSNNPKIQRFREVLRSKLGA</sequence>
<evidence type="ECO:0000256" key="1">
    <source>
        <dbReference type="HAMAP-Rule" id="MF_02214"/>
    </source>
</evidence>
<feature type="domain" description="Mur ligase central" evidence="2">
    <location>
        <begin position="54"/>
        <end position="227"/>
    </location>
</feature>
<feature type="binding site" evidence="1">
    <location>
        <position position="206"/>
    </location>
    <ligand>
        <name>Zn(2+)</name>
        <dbReference type="ChEBI" id="CHEBI:29105"/>
    </ligand>
</feature>
<dbReference type="eggNOG" id="arCOG02821">
    <property type="taxonomic scope" value="Archaea"/>
</dbReference>
<comment type="function">
    <text evidence="1">The lipid II isoglutaminyl synthase complex catalyzes the formation of alpha-D-isoglutamine in the cell wall lipid II stem peptide. The MurT subunit catalyzes the ATP-dependent amidation of D-glutamate residue of lipid II, converting it to an isoglutamine residue.</text>
</comment>
<keyword evidence="1" id="KW-0436">Ligase</keyword>
<keyword evidence="1" id="KW-0573">Peptidoglycan synthesis</keyword>
<keyword evidence="1" id="KW-0479">Metal-binding</keyword>
<keyword evidence="1" id="KW-0961">Cell wall biogenesis/degradation</keyword>
<evidence type="ECO:0000313" key="5">
    <source>
        <dbReference type="Proteomes" id="UP000007490"/>
    </source>
</evidence>
<dbReference type="GO" id="GO:0016881">
    <property type="term" value="F:acid-amino acid ligase activity"/>
    <property type="evidence" value="ECO:0007669"/>
    <property type="project" value="InterPro"/>
</dbReference>
<dbReference type="Gene3D" id="3.40.1190.10">
    <property type="entry name" value="Mur-like, catalytic domain"/>
    <property type="match status" value="1"/>
</dbReference>
<comment type="subunit">
    <text evidence="1">Forms a heterodimer with GatD.</text>
</comment>
<comment type="catalytic activity">
    <reaction evidence="1">
        <text>beta-D-GlcNAc-(1-&gt;4)-Mur2Ac(oyl-L-Ala-gamma-D-Glu-L-Lys-D-Ala-D-Ala)-di-trans,octa-cis-undecaprenyl diphosphate + ATP = beta-D-GlcNAc-(1-&gt;4)-Mur2Ac(oyl-L-Ala-gamma-D-O-P-Glu-L-Lys-D-Ala-D-Ala)-di-trans,octa-cis-undecaprenyl diphosphate + ADP</text>
        <dbReference type="Rhea" id="RHEA:59488"/>
        <dbReference type="ChEBI" id="CHEBI:30616"/>
        <dbReference type="ChEBI" id="CHEBI:60033"/>
        <dbReference type="ChEBI" id="CHEBI:143132"/>
        <dbReference type="ChEBI" id="CHEBI:456216"/>
    </reaction>
</comment>
<dbReference type="UniPathway" id="UPA00219"/>
<feature type="domain" description="Lipid II isoglutaminyl synthase (glutamine-hydrolyzing) subunit MurT C-terminal" evidence="3">
    <location>
        <begin position="321"/>
        <end position="431"/>
    </location>
</feature>
<dbReference type="InterPro" id="IPR013221">
    <property type="entry name" value="Mur_ligase_cen"/>
</dbReference>
<comment type="pathway">
    <text evidence="1">Cell wall biogenesis; peptidoglycan biosynthesis.</text>
</comment>
<dbReference type="Proteomes" id="UP000007490">
    <property type="component" value="Chromosome"/>
</dbReference>
<organism evidence="4 5">
    <name type="scientific">Methanobacterium lacus (strain AL-21)</name>
    <dbReference type="NCBI Taxonomy" id="877455"/>
    <lineage>
        <taxon>Archaea</taxon>
        <taxon>Methanobacteriati</taxon>
        <taxon>Methanobacteriota</taxon>
        <taxon>Methanomada group</taxon>
        <taxon>Methanobacteria</taxon>
        <taxon>Methanobacteriales</taxon>
        <taxon>Methanobacteriaceae</taxon>
        <taxon>Methanobacterium</taxon>
    </lineage>
</organism>
<dbReference type="GO" id="GO:0008270">
    <property type="term" value="F:zinc ion binding"/>
    <property type="evidence" value="ECO:0007669"/>
    <property type="project" value="UniProtKB-UniRule"/>
</dbReference>
<keyword evidence="1" id="KW-0547">Nucleotide-binding</keyword>
<dbReference type="PANTHER" id="PTHR23135">
    <property type="entry name" value="MUR LIGASE FAMILY MEMBER"/>
    <property type="match status" value="1"/>
</dbReference>
<dbReference type="InterPro" id="IPR036565">
    <property type="entry name" value="Mur-like_cat_sf"/>
</dbReference>
<reference evidence="5" key="1">
    <citation type="submission" date="2011-02" db="EMBL/GenBank/DDBJ databases">
        <title>Complete sequence of Methanobacterium sp. AL-21.</title>
        <authorList>
            <consortium name="US DOE Joint Genome Institute"/>
            <person name="Lucas S."/>
            <person name="Copeland A."/>
            <person name="Lapidus A."/>
            <person name="Cheng J.-F."/>
            <person name="Goodwin L."/>
            <person name="Pitluck S."/>
            <person name="Chertkov O."/>
            <person name="Detter J.C."/>
            <person name="Han C."/>
            <person name="Tapia R."/>
            <person name="Land M."/>
            <person name="Hauser L."/>
            <person name="Kyrpides N."/>
            <person name="Ivanova N."/>
            <person name="Mikhailova N."/>
            <person name="Pagani I."/>
            <person name="Cadillo-Quiroz H."/>
            <person name="Imachi H."/>
            <person name="Zinder S."/>
            <person name="Liu W."/>
            <person name="Woyke T."/>
        </authorList>
    </citation>
    <scope>NUCLEOTIDE SEQUENCE [LARGE SCALE GENOMIC DNA]</scope>
    <source>
        <strain evidence="5">AL-21</strain>
    </source>
</reference>
<dbReference type="HOGENOM" id="CLU_041534_0_0_2"/>
<keyword evidence="1" id="KW-0067">ATP-binding</keyword>
<dbReference type="PANTHER" id="PTHR23135:SF7">
    <property type="entry name" value="LIPID II ISOGLUTAMINYL SYNTHASE (GLUTAMINE-HYDROLYZING) SUBUNIT MURT"/>
    <property type="match status" value="1"/>
</dbReference>
<keyword evidence="1" id="KW-0133">Cell shape</keyword>
<dbReference type="STRING" id="877455.Metbo_1171"/>
<feature type="active site" evidence="1">
    <location>
        <position position="357"/>
    </location>
</feature>
<comment type="similarity">
    <text evidence="1">Belongs to the MurCDEF family. MurT subfamily.</text>
</comment>
<dbReference type="SUPFAM" id="SSF53623">
    <property type="entry name" value="MurD-like peptide ligases, catalytic domain"/>
    <property type="match status" value="1"/>
</dbReference>
<name>F0T6A0_METLA</name>
<dbReference type="Pfam" id="PF08245">
    <property type="entry name" value="Mur_ligase_M"/>
    <property type="match status" value="1"/>
</dbReference>
<gene>
    <name evidence="1" type="primary">murT</name>
    <name evidence="4" type="ordered locus">Metbo_1171</name>
</gene>
<dbReference type="GO" id="GO:0140282">
    <property type="term" value="F:carbon-nitrogen ligase activity on lipid II"/>
    <property type="evidence" value="ECO:0007669"/>
    <property type="project" value="UniProtKB-UniRule"/>
</dbReference>
<evidence type="ECO:0000259" key="3">
    <source>
        <dbReference type="Pfam" id="PF08353"/>
    </source>
</evidence>
<dbReference type="GO" id="GO:0008360">
    <property type="term" value="P:regulation of cell shape"/>
    <property type="evidence" value="ECO:0007669"/>
    <property type="project" value="UniProtKB-KW"/>
</dbReference>
<feature type="binding site" evidence="1">
    <location>
        <position position="203"/>
    </location>
    <ligand>
        <name>Zn(2+)</name>
        <dbReference type="ChEBI" id="CHEBI:29105"/>
    </ligand>
</feature>
<dbReference type="EMBL" id="CP002551">
    <property type="protein sequence ID" value="ADZ09415.1"/>
    <property type="molecule type" value="Genomic_DNA"/>
</dbReference>
<dbReference type="KEGG" id="mel:Metbo_1171"/>
<accession>F0T6A0</accession>
<dbReference type="GO" id="GO:0005524">
    <property type="term" value="F:ATP binding"/>
    <property type="evidence" value="ECO:0007669"/>
    <property type="project" value="UniProtKB-UniRule"/>
</dbReference>